<evidence type="ECO:0000256" key="5">
    <source>
        <dbReference type="RuleBase" id="RU364132"/>
    </source>
</evidence>
<dbReference type="GO" id="GO:0030687">
    <property type="term" value="C:preribosome, large subunit precursor"/>
    <property type="evidence" value="ECO:0007669"/>
    <property type="project" value="TreeGrafter"/>
</dbReference>
<dbReference type="PANTHER" id="PTHR17602:SF4">
    <property type="entry name" value="RIBOSOME BIOGENESIS REGULATORY PROTEIN HOMOLOG"/>
    <property type="match status" value="1"/>
</dbReference>
<dbReference type="AlphaFoldDB" id="A0A9Q0S307"/>
<dbReference type="Proteomes" id="UP001151699">
    <property type="component" value="Chromosome B"/>
</dbReference>
<reference evidence="7" key="1">
    <citation type="submission" date="2022-07" db="EMBL/GenBank/DDBJ databases">
        <authorList>
            <person name="Trinca V."/>
            <person name="Uliana J.V.C."/>
            <person name="Torres T.T."/>
            <person name="Ward R.J."/>
            <person name="Monesi N."/>
        </authorList>
    </citation>
    <scope>NUCLEOTIDE SEQUENCE</scope>
    <source>
        <strain evidence="7">HSMRA1968</strain>
        <tissue evidence="7">Whole embryos</tissue>
    </source>
</reference>
<protein>
    <recommendedName>
        <fullName evidence="5">Ribosome biogenesis regulatory protein</fullName>
    </recommendedName>
</protein>
<organism evidence="7 8">
    <name type="scientific">Pseudolycoriella hygida</name>
    <dbReference type="NCBI Taxonomy" id="35572"/>
    <lineage>
        <taxon>Eukaryota</taxon>
        <taxon>Metazoa</taxon>
        <taxon>Ecdysozoa</taxon>
        <taxon>Arthropoda</taxon>
        <taxon>Hexapoda</taxon>
        <taxon>Insecta</taxon>
        <taxon>Pterygota</taxon>
        <taxon>Neoptera</taxon>
        <taxon>Endopterygota</taxon>
        <taxon>Diptera</taxon>
        <taxon>Nematocera</taxon>
        <taxon>Sciaroidea</taxon>
        <taxon>Sciaridae</taxon>
        <taxon>Pseudolycoriella</taxon>
    </lineage>
</organism>
<evidence type="ECO:0000313" key="7">
    <source>
        <dbReference type="EMBL" id="KAJ6641680.1"/>
    </source>
</evidence>
<comment type="function">
    <text evidence="5">Involved in ribosomal large subunit assembly.</text>
</comment>
<feature type="compositionally biased region" description="Basic and acidic residues" evidence="6">
    <location>
        <begin position="281"/>
        <end position="302"/>
    </location>
</feature>
<proteinExistence type="inferred from homology"/>
<evidence type="ECO:0000256" key="6">
    <source>
        <dbReference type="SAM" id="MobiDB-lite"/>
    </source>
</evidence>
<evidence type="ECO:0000256" key="4">
    <source>
        <dbReference type="ARBA" id="ARBA00023242"/>
    </source>
</evidence>
<evidence type="ECO:0000256" key="3">
    <source>
        <dbReference type="ARBA" id="ARBA00022517"/>
    </source>
</evidence>
<dbReference type="GO" id="GO:0042273">
    <property type="term" value="P:ribosomal large subunit biogenesis"/>
    <property type="evidence" value="ECO:0007669"/>
    <property type="project" value="TreeGrafter"/>
</dbReference>
<dbReference type="Pfam" id="PF04939">
    <property type="entry name" value="RRS1"/>
    <property type="match status" value="1"/>
</dbReference>
<evidence type="ECO:0000256" key="2">
    <source>
        <dbReference type="ARBA" id="ARBA00010077"/>
    </source>
</evidence>
<keyword evidence="4 5" id="KW-0539">Nucleus</keyword>
<dbReference type="OrthoDB" id="28455at2759"/>
<evidence type="ECO:0000313" key="8">
    <source>
        <dbReference type="Proteomes" id="UP001151699"/>
    </source>
</evidence>
<dbReference type="PANTHER" id="PTHR17602">
    <property type="entry name" value="RIBOSOME BIOGENESIS REGULATORY PROTEIN"/>
    <property type="match status" value="1"/>
</dbReference>
<dbReference type="EMBL" id="WJQU01000002">
    <property type="protein sequence ID" value="KAJ6641680.1"/>
    <property type="molecule type" value="Genomic_DNA"/>
</dbReference>
<gene>
    <name evidence="7" type="primary">Rrs1</name>
    <name evidence="7" type="ORF">Bhyg_06620</name>
</gene>
<keyword evidence="8" id="KW-1185">Reference proteome</keyword>
<comment type="similarity">
    <text evidence="2 5">Belongs to the RRS1 family.</text>
</comment>
<sequence length="350" mass="39983">MDIVKNVLEKEQRDLERFKSIEVEKHIECRTDPGMLMCTDPNELDEKSLKSDKQKYLLDLTRDNVQILLNEIWELETDRVEECIVAKLPPPAYILPRSRKCPVAKQLTKWEKFAKEKGIKKTKKDKKTFDTELDKWVPTYGYKRAQAEKDKTWVLEVPKNADPMEDQFQKKLDMRSEKVAKNEVQRMKNIVRAKKVDVPRTGYLGPEAASSSELLTAATIAKSSTASVGKFQEKLTKEKVARGIGVKELIPGSKRKASHITEVPEKVHNLELINSVLSKKPKMDVDKAISVQKREAREEREANPQQKKPRKGGSKRSKKGGKIHSSKSKKPKAGGGERDFKKRAGGRKRR</sequence>
<dbReference type="GO" id="GO:0005730">
    <property type="term" value="C:nucleolus"/>
    <property type="evidence" value="ECO:0007669"/>
    <property type="project" value="TreeGrafter"/>
</dbReference>
<dbReference type="GO" id="GO:0000447">
    <property type="term" value="P:endonucleolytic cleavage in ITS1 to separate SSU-rRNA from 5.8S rRNA and LSU-rRNA from tricistronic rRNA transcript (SSU-rRNA, 5.8S rRNA, LSU-rRNA)"/>
    <property type="evidence" value="ECO:0007669"/>
    <property type="project" value="TreeGrafter"/>
</dbReference>
<name>A0A9Q0S307_9DIPT</name>
<keyword evidence="3 5" id="KW-0690">Ribosome biogenesis</keyword>
<feature type="compositionally biased region" description="Basic residues" evidence="6">
    <location>
        <begin position="307"/>
        <end position="332"/>
    </location>
</feature>
<feature type="region of interest" description="Disordered" evidence="6">
    <location>
        <begin position="277"/>
        <end position="350"/>
    </location>
</feature>
<accession>A0A9Q0S307</accession>
<evidence type="ECO:0000256" key="1">
    <source>
        <dbReference type="ARBA" id="ARBA00004123"/>
    </source>
</evidence>
<comment type="caution">
    <text evidence="7">The sequence shown here is derived from an EMBL/GenBank/DDBJ whole genome shotgun (WGS) entry which is preliminary data.</text>
</comment>
<comment type="subcellular location">
    <subcellularLocation>
        <location evidence="1 5">Nucleus</location>
    </subcellularLocation>
</comment>
<dbReference type="InterPro" id="IPR007023">
    <property type="entry name" value="Ribosom_reg"/>
</dbReference>